<evidence type="ECO:0000313" key="3">
    <source>
        <dbReference type="Proteomes" id="UP001165143"/>
    </source>
</evidence>
<dbReference type="OrthoDB" id="3381914at2"/>
<proteinExistence type="predicted"/>
<dbReference type="EMBL" id="BSRX01000003">
    <property type="protein sequence ID" value="GLW52655.1"/>
    <property type="molecule type" value="Genomic_DNA"/>
</dbReference>
<feature type="compositionally biased region" description="Basic and acidic residues" evidence="1">
    <location>
        <begin position="132"/>
        <end position="155"/>
    </location>
</feature>
<protein>
    <submittedName>
        <fullName evidence="2">Uncharacterized protein</fullName>
    </submittedName>
</protein>
<dbReference type="AlphaFoldDB" id="A0A9W6PBE0"/>
<dbReference type="RefSeq" id="WP_051778098.1">
    <property type="nucleotide sequence ID" value="NZ_BSRX01000003.1"/>
</dbReference>
<evidence type="ECO:0000256" key="1">
    <source>
        <dbReference type="SAM" id="MobiDB-lite"/>
    </source>
</evidence>
<gene>
    <name evidence="2" type="ORF">Kpho01_06660</name>
</gene>
<sequence length="165" mass="19080">MSVESTLAKVAAELRANQHRQARLRLRGLLSSHPTDLALRRRFADAYQRIQHPEQAGRWNYLDESLSFWELGAFEQCFRDPARRLALLFWPDPAHNPPPTRTARRRLAGLYWEATGTAPDWPEHRRDAAVRLRPEGRSPWEEDRALAELRERLSRGPDSPAPEAT</sequence>
<dbReference type="Pfam" id="PF20225">
    <property type="entry name" value="DUF6584"/>
    <property type="match status" value="1"/>
</dbReference>
<dbReference type="InterPro" id="IPR046491">
    <property type="entry name" value="DUF6584"/>
</dbReference>
<comment type="caution">
    <text evidence="2">The sequence shown here is derived from an EMBL/GenBank/DDBJ whole genome shotgun (WGS) entry which is preliminary data.</text>
</comment>
<organism evidence="2 3">
    <name type="scientific">Kitasatospora phosalacinea</name>
    <dbReference type="NCBI Taxonomy" id="2065"/>
    <lineage>
        <taxon>Bacteria</taxon>
        <taxon>Bacillati</taxon>
        <taxon>Actinomycetota</taxon>
        <taxon>Actinomycetes</taxon>
        <taxon>Kitasatosporales</taxon>
        <taxon>Streptomycetaceae</taxon>
        <taxon>Kitasatospora</taxon>
    </lineage>
</organism>
<feature type="region of interest" description="Disordered" evidence="1">
    <location>
        <begin position="132"/>
        <end position="165"/>
    </location>
</feature>
<accession>A0A9W6PBE0</accession>
<evidence type="ECO:0000313" key="2">
    <source>
        <dbReference type="EMBL" id="GLW52655.1"/>
    </source>
</evidence>
<dbReference type="Proteomes" id="UP001165143">
    <property type="component" value="Unassembled WGS sequence"/>
</dbReference>
<reference evidence="2" key="1">
    <citation type="submission" date="2023-02" db="EMBL/GenBank/DDBJ databases">
        <title>Kitasatospora phosalacinea NBRC 14362.</title>
        <authorList>
            <person name="Ichikawa N."/>
            <person name="Sato H."/>
            <person name="Tonouchi N."/>
        </authorList>
    </citation>
    <scope>NUCLEOTIDE SEQUENCE</scope>
    <source>
        <strain evidence="2">NBRC 14362</strain>
    </source>
</reference>
<name>A0A9W6PBE0_9ACTN</name>